<keyword evidence="3" id="KW-1185">Reference proteome</keyword>
<evidence type="ECO:0000313" key="3">
    <source>
        <dbReference type="Proteomes" id="UP000681340"/>
    </source>
</evidence>
<feature type="transmembrane region" description="Helical" evidence="1">
    <location>
        <begin position="65"/>
        <end position="83"/>
    </location>
</feature>
<reference evidence="2" key="1">
    <citation type="submission" date="2021-03" db="EMBL/GenBank/DDBJ databases">
        <title>Whole genome shotgun sequence of Actinoplanes auranticolor NBRC 12245.</title>
        <authorList>
            <person name="Komaki H."/>
            <person name="Tamura T."/>
        </authorList>
    </citation>
    <scope>NUCLEOTIDE SEQUENCE</scope>
    <source>
        <strain evidence="2">NBRC 12245</strain>
    </source>
</reference>
<gene>
    <name evidence="2" type="ORF">Aau02nite_48520</name>
</gene>
<dbReference type="RefSeq" id="WP_212990822.1">
    <property type="nucleotide sequence ID" value="NZ_BAABEA010000025.1"/>
</dbReference>
<protein>
    <recommendedName>
        <fullName evidence="4">GlsB/YeaQ/YmgE family stress response membrane protein</fullName>
    </recommendedName>
</protein>
<keyword evidence="1" id="KW-1133">Transmembrane helix</keyword>
<dbReference type="AlphaFoldDB" id="A0A919SJ70"/>
<evidence type="ECO:0000313" key="2">
    <source>
        <dbReference type="EMBL" id="GIM71948.1"/>
    </source>
</evidence>
<sequence>MTITSLLTALAIGLIIGVVGHRIGRTSRHLPLWLPPAVGVGAALLGTIGARLAGIDSLHVSPVEIGLQIGLAAVAVAVVVTTTDRRQGSGRYDRVAGTR</sequence>
<dbReference type="Proteomes" id="UP000681340">
    <property type="component" value="Unassembled WGS sequence"/>
</dbReference>
<evidence type="ECO:0000256" key="1">
    <source>
        <dbReference type="SAM" id="Phobius"/>
    </source>
</evidence>
<organism evidence="2 3">
    <name type="scientific">Actinoplanes auranticolor</name>
    <dbReference type="NCBI Taxonomy" id="47988"/>
    <lineage>
        <taxon>Bacteria</taxon>
        <taxon>Bacillati</taxon>
        <taxon>Actinomycetota</taxon>
        <taxon>Actinomycetes</taxon>
        <taxon>Micromonosporales</taxon>
        <taxon>Micromonosporaceae</taxon>
        <taxon>Actinoplanes</taxon>
    </lineage>
</organism>
<keyword evidence="1" id="KW-0812">Transmembrane</keyword>
<proteinExistence type="predicted"/>
<name>A0A919SJ70_9ACTN</name>
<comment type="caution">
    <text evidence="2">The sequence shown here is derived from an EMBL/GenBank/DDBJ whole genome shotgun (WGS) entry which is preliminary data.</text>
</comment>
<evidence type="ECO:0008006" key="4">
    <source>
        <dbReference type="Google" id="ProtNLM"/>
    </source>
</evidence>
<accession>A0A919SJ70</accession>
<keyword evidence="1" id="KW-0472">Membrane</keyword>
<feature type="transmembrane region" description="Helical" evidence="1">
    <location>
        <begin position="6"/>
        <end position="23"/>
    </location>
</feature>
<dbReference type="EMBL" id="BOQL01000038">
    <property type="protein sequence ID" value="GIM71948.1"/>
    <property type="molecule type" value="Genomic_DNA"/>
</dbReference>
<feature type="transmembrane region" description="Helical" evidence="1">
    <location>
        <begin position="30"/>
        <end position="53"/>
    </location>
</feature>